<sequence length="91" mass="10274">MIMKPPRIFFCAIYGNFFKILCNQVQWTSGIMQDRKVSASAHTPQGFLIESSKDVRGQINFETKETASTPSSRNCADWSLRLLIYLVAPDG</sequence>
<dbReference type="Proteomes" id="UP000824782">
    <property type="component" value="Unassembled WGS sequence"/>
</dbReference>
<gene>
    <name evidence="1" type="ORF">GDO81_015870</name>
</gene>
<evidence type="ECO:0000313" key="2">
    <source>
        <dbReference type="Proteomes" id="UP000824782"/>
    </source>
</evidence>
<comment type="caution">
    <text evidence="1">The sequence shown here is derived from an EMBL/GenBank/DDBJ whole genome shotgun (WGS) entry which is preliminary data.</text>
</comment>
<organism evidence="1 2">
    <name type="scientific">Engystomops pustulosus</name>
    <name type="common">Tungara frog</name>
    <name type="synonym">Physalaemus pustulosus</name>
    <dbReference type="NCBI Taxonomy" id="76066"/>
    <lineage>
        <taxon>Eukaryota</taxon>
        <taxon>Metazoa</taxon>
        <taxon>Chordata</taxon>
        <taxon>Craniata</taxon>
        <taxon>Vertebrata</taxon>
        <taxon>Euteleostomi</taxon>
        <taxon>Amphibia</taxon>
        <taxon>Batrachia</taxon>
        <taxon>Anura</taxon>
        <taxon>Neobatrachia</taxon>
        <taxon>Hyloidea</taxon>
        <taxon>Leptodactylidae</taxon>
        <taxon>Leiuperinae</taxon>
        <taxon>Engystomops</taxon>
    </lineage>
</organism>
<evidence type="ECO:0000313" key="1">
    <source>
        <dbReference type="EMBL" id="KAG8562936.1"/>
    </source>
</evidence>
<name>A0AAV7AN18_ENGPU</name>
<dbReference type="EMBL" id="WNYA01000007">
    <property type="protein sequence ID" value="KAG8562936.1"/>
    <property type="molecule type" value="Genomic_DNA"/>
</dbReference>
<accession>A0AAV7AN18</accession>
<dbReference type="AlphaFoldDB" id="A0AAV7AN18"/>
<keyword evidence="2" id="KW-1185">Reference proteome</keyword>
<reference evidence="1" key="1">
    <citation type="thesis" date="2020" institute="ProQuest LLC" country="789 East Eisenhower Parkway, Ann Arbor, MI, USA">
        <title>Comparative Genomics and Chromosome Evolution.</title>
        <authorList>
            <person name="Mudd A.B."/>
        </authorList>
    </citation>
    <scope>NUCLEOTIDE SEQUENCE</scope>
    <source>
        <strain evidence="1">237g6f4</strain>
        <tissue evidence="1">Blood</tissue>
    </source>
</reference>
<protein>
    <submittedName>
        <fullName evidence="1">Uncharacterized protein</fullName>
    </submittedName>
</protein>
<proteinExistence type="predicted"/>